<evidence type="ECO:0000256" key="2">
    <source>
        <dbReference type="ARBA" id="ARBA00008234"/>
    </source>
</evidence>
<evidence type="ECO:0000256" key="10">
    <source>
        <dbReference type="ARBA" id="ARBA00023295"/>
    </source>
</evidence>
<dbReference type="Proteomes" id="UP000738325">
    <property type="component" value="Unassembled WGS sequence"/>
</dbReference>
<feature type="binding site" evidence="12">
    <location>
        <position position="161"/>
    </location>
    <ligand>
        <name>Zn(2+)</name>
        <dbReference type="ChEBI" id="CHEBI:29105"/>
        <label>1</label>
    </ligand>
</feature>
<evidence type="ECO:0000259" key="15">
    <source>
        <dbReference type="PROSITE" id="PS50015"/>
    </source>
</evidence>
<dbReference type="GO" id="GO:0006685">
    <property type="term" value="P:sphingomyelin catabolic process"/>
    <property type="evidence" value="ECO:0007669"/>
    <property type="project" value="UniProtKB-UniRule"/>
</dbReference>
<feature type="binding site" evidence="12">
    <location>
        <position position="232"/>
    </location>
    <ligand>
        <name>Zn(2+)</name>
        <dbReference type="ChEBI" id="CHEBI:29105"/>
        <label>1</label>
    </ligand>
</feature>
<gene>
    <name evidence="16" type="ORF">BGZ99_005214</name>
</gene>
<keyword evidence="4 12" id="KW-0479">Metal-binding</keyword>
<keyword evidence="17" id="KW-1185">Reference proteome</keyword>
<organism evidence="16 17">
    <name type="scientific">Dissophora globulifera</name>
    <dbReference type="NCBI Taxonomy" id="979702"/>
    <lineage>
        <taxon>Eukaryota</taxon>
        <taxon>Fungi</taxon>
        <taxon>Fungi incertae sedis</taxon>
        <taxon>Mucoromycota</taxon>
        <taxon>Mortierellomycotina</taxon>
        <taxon>Mortierellomycetes</taxon>
        <taxon>Mortierellales</taxon>
        <taxon>Mortierellaceae</taxon>
        <taxon>Dissophora</taxon>
    </lineage>
</organism>
<dbReference type="GO" id="GO:0046872">
    <property type="term" value="F:metal ion binding"/>
    <property type="evidence" value="ECO:0007669"/>
    <property type="project" value="UniProtKB-KW"/>
</dbReference>
<dbReference type="Pfam" id="PF00149">
    <property type="entry name" value="Metallophos"/>
    <property type="match status" value="1"/>
</dbReference>
<name>A0A9P6UTR7_9FUNG</name>
<dbReference type="Gene3D" id="3.60.21.10">
    <property type="match status" value="1"/>
</dbReference>
<dbReference type="CDD" id="cd00842">
    <property type="entry name" value="MPP_ASMase"/>
    <property type="match status" value="1"/>
</dbReference>
<dbReference type="Pfam" id="PF19272">
    <property type="entry name" value="ASMase_C"/>
    <property type="match status" value="1"/>
</dbReference>
<evidence type="ECO:0000256" key="1">
    <source>
        <dbReference type="ARBA" id="ARBA00004613"/>
    </source>
</evidence>
<keyword evidence="7 12" id="KW-0862">Zinc</keyword>
<dbReference type="SUPFAM" id="SSF47862">
    <property type="entry name" value="Saposin"/>
    <property type="match status" value="1"/>
</dbReference>
<dbReference type="InterPro" id="IPR029052">
    <property type="entry name" value="Metallo-depent_PP-like"/>
</dbReference>
<feature type="disulfide bond" evidence="13">
    <location>
        <begin position="176"/>
        <end position="181"/>
    </location>
</feature>
<feature type="binding site" evidence="12">
    <location>
        <position position="414"/>
    </location>
    <ligand>
        <name>Zn(2+)</name>
        <dbReference type="ChEBI" id="CHEBI:29105"/>
        <label>1</label>
    </ligand>
</feature>
<keyword evidence="8 13" id="KW-1015">Disulfide bond</keyword>
<dbReference type="InterPro" id="IPR041805">
    <property type="entry name" value="ASMase/PPN1_MPP"/>
</dbReference>
<feature type="disulfide bond" evidence="13">
    <location>
        <begin position="48"/>
        <end position="124"/>
    </location>
</feature>
<keyword evidence="6 11" id="KW-0378">Hydrolase</keyword>
<dbReference type="InterPro" id="IPR008139">
    <property type="entry name" value="SaposinB_dom"/>
</dbReference>
<comment type="cofactor">
    <cofactor evidence="12">
        <name>Zn(2+)</name>
        <dbReference type="ChEBI" id="CHEBI:29105"/>
    </cofactor>
    <text evidence="12">Binds 2 Zn(2+) ions per subunit.</text>
</comment>
<dbReference type="InterPro" id="IPR045473">
    <property type="entry name" value="ASM_C"/>
</dbReference>
<feature type="binding site" evidence="12">
    <location>
        <position position="377"/>
    </location>
    <ligand>
        <name>Zn(2+)</name>
        <dbReference type="ChEBI" id="CHEBI:29105"/>
        <label>2</label>
    </ligand>
</feature>
<reference evidence="16" key="1">
    <citation type="journal article" date="2020" name="Fungal Divers.">
        <title>Resolving the Mortierellaceae phylogeny through synthesis of multi-gene phylogenetics and phylogenomics.</title>
        <authorList>
            <person name="Vandepol N."/>
            <person name="Liber J."/>
            <person name="Desiro A."/>
            <person name="Na H."/>
            <person name="Kennedy M."/>
            <person name="Barry K."/>
            <person name="Grigoriev I.V."/>
            <person name="Miller A.N."/>
            <person name="O'Donnell K."/>
            <person name="Stajich J.E."/>
            <person name="Bonito G."/>
        </authorList>
    </citation>
    <scope>NUCLEOTIDE SEQUENCE</scope>
    <source>
        <strain evidence="16">REB-010B</strain>
    </source>
</reference>
<dbReference type="GO" id="GO:0004767">
    <property type="term" value="F:sphingomyelin phosphodiesterase activity"/>
    <property type="evidence" value="ECO:0007669"/>
    <property type="project" value="UniProtKB-UniRule"/>
</dbReference>
<evidence type="ECO:0000256" key="11">
    <source>
        <dbReference type="PIRNR" id="PIRNR000948"/>
    </source>
</evidence>
<dbReference type="InterPro" id="IPR011001">
    <property type="entry name" value="Saposin-like"/>
</dbReference>
<feature type="chain" id="PRO_5040458934" description="Sphingomyelin phosphodiesterase" evidence="14">
    <location>
        <begin position="21"/>
        <end position="626"/>
    </location>
</feature>
<dbReference type="EMBL" id="JAAAIP010000332">
    <property type="protein sequence ID" value="KAG0319247.1"/>
    <property type="molecule type" value="Genomic_DNA"/>
</dbReference>
<evidence type="ECO:0000256" key="12">
    <source>
        <dbReference type="PIRSR" id="PIRSR000948-1"/>
    </source>
</evidence>
<keyword evidence="10 11" id="KW-0326">Glycosidase</keyword>
<evidence type="ECO:0000256" key="9">
    <source>
        <dbReference type="ARBA" id="ARBA00023180"/>
    </source>
</evidence>
<feature type="disulfide bond" evidence="13">
    <location>
        <begin position="335"/>
        <end position="385"/>
    </location>
</feature>
<evidence type="ECO:0000313" key="16">
    <source>
        <dbReference type="EMBL" id="KAG0319247.1"/>
    </source>
</evidence>
<accession>A0A9P6UTR7</accession>
<comment type="similarity">
    <text evidence="2 11">Belongs to the acid sphingomyelinase family.</text>
</comment>
<dbReference type="PANTHER" id="PTHR10340">
    <property type="entry name" value="SPHINGOMYELIN PHOSPHODIESTERASE"/>
    <property type="match status" value="1"/>
</dbReference>
<feature type="binding site" evidence="12">
    <location>
        <position position="163"/>
    </location>
    <ligand>
        <name>Zn(2+)</name>
        <dbReference type="ChEBI" id="CHEBI:29105"/>
        <label>1</label>
    </ligand>
</feature>
<evidence type="ECO:0000313" key="17">
    <source>
        <dbReference type="Proteomes" id="UP000738325"/>
    </source>
</evidence>
<dbReference type="GO" id="GO:0016020">
    <property type="term" value="C:membrane"/>
    <property type="evidence" value="ECO:0007669"/>
    <property type="project" value="GOC"/>
</dbReference>
<dbReference type="InterPro" id="IPR011160">
    <property type="entry name" value="Sphingomy_PDE"/>
</dbReference>
<dbReference type="GO" id="GO:0005615">
    <property type="term" value="C:extracellular space"/>
    <property type="evidence" value="ECO:0007669"/>
    <property type="project" value="TreeGrafter"/>
</dbReference>
<feature type="binding site" evidence="12">
    <location>
        <position position="232"/>
    </location>
    <ligand>
        <name>Zn(2+)</name>
        <dbReference type="ChEBI" id="CHEBI:29105"/>
        <label>2</label>
    </ligand>
</feature>
<evidence type="ECO:0000256" key="13">
    <source>
        <dbReference type="PIRSR" id="PIRSR000948-2"/>
    </source>
</evidence>
<feature type="disulfide bond" evidence="13">
    <location>
        <begin position="77"/>
        <end position="88"/>
    </location>
</feature>
<comment type="caution">
    <text evidence="16">The sequence shown here is derived from an EMBL/GenBank/DDBJ whole genome shotgun (WGS) entry which is preliminary data.</text>
</comment>
<comment type="subcellular location">
    <subcellularLocation>
        <location evidence="1">Secreted</location>
    </subcellularLocation>
</comment>
<evidence type="ECO:0000256" key="7">
    <source>
        <dbReference type="ARBA" id="ARBA00022833"/>
    </source>
</evidence>
<proteinExistence type="inferred from homology"/>
<dbReference type="OrthoDB" id="282973at2759"/>
<feature type="domain" description="Saposin B-type" evidence="15">
    <location>
        <begin position="44"/>
        <end position="128"/>
    </location>
</feature>
<evidence type="ECO:0000256" key="14">
    <source>
        <dbReference type="SAM" id="SignalP"/>
    </source>
</evidence>
<dbReference type="PROSITE" id="PS50015">
    <property type="entry name" value="SAP_B"/>
    <property type="match status" value="1"/>
</dbReference>
<dbReference type="InterPro" id="IPR004843">
    <property type="entry name" value="Calcineurin-like_PHP"/>
</dbReference>
<dbReference type="SUPFAM" id="SSF56300">
    <property type="entry name" value="Metallo-dependent phosphatases"/>
    <property type="match status" value="1"/>
</dbReference>
<dbReference type="PIRSF" id="PIRSF000948">
    <property type="entry name" value="Sphingomy_PDE"/>
    <property type="match status" value="1"/>
</dbReference>
<protein>
    <recommendedName>
        <fullName evidence="11">Sphingomyelin phosphodiesterase</fullName>
    </recommendedName>
</protein>
<dbReference type="AlphaFoldDB" id="A0A9P6UTR7"/>
<evidence type="ECO:0000256" key="8">
    <source>
        <dbReference type="ARBA" id="ARBA00023157"/>
    </source>
</evidence>
<evidence type="ECO:0000256" key="4">
    <source>
        <dbReference type="ARBA" id="ARBA00022723"/>
    </source>
</evidence>
<evidence type="ECO:0000256" key="3">
    <source>
        <dbReference type="ARBA" id="ARBA00022525"/>
    </source>
</evidence>
<comment type="function">
    <text evidence="11">Converts sphingomyelin to ceramide.</text>
</comment>
<feature type="binding site" evidence="12">
    <location>
        <position position="412"/>
    </location>
    <ligand>
        <name>Zn(2+)</name>
        <dbReference type="ChEBI" id="CHEBI:29105"/>
        <label>2</label>
    </ligand>
</feature>
<keyword evidence="5 14" id="KW-0732">Signal</keyword>
<sequence>MRISPWFVALSLAVASSVNAVPAPLQKRNAFEDELKALWTAAIQKKDCGSCVAALVGVKDLAYLNQNWVLDAVNDLCPSLTNQTADVCSGLVYSQGPTFLNSLISADITGGDGKQICFQTTGACPAPAISSGTLTFPKPRPANTSAPAPNGTQVDILHLSDWHVDDLYVPGSEAACNKPMCCRKYADSPVTPTRPASSWGDFFCDSPLKLGQDLLKYVPSVASPNFVIMTGDIPPHDVWLANQSTVVPDEAEAYAVMATLGAKIYPTVGNHEAGPPNLFPTVASGGNISWLYDGLAQEWSRWLPPDAVNSVKNYGAYTTSPQPGFRIISLNTNFCYTLNFYLYAHTDDYDPNGMLNWLITQLQAAEDAKERVWIIGHVGPSQTDCIQNWSALYYQVIQRYSPHVVAEQFFGHTHYDEFALFYNSTTKNAQTAISTSWIGPSVTPYVNLNPGFRVYKVDAGNWNIYDSLTYVADLNQAAAWDAAGSSPNWHLEYSARQAYGAYVPVAANQPLSASWWHQVTMAFESNSTAFQQYWTYRGKSANMTGSCEANTTCPADTICNLRAGNSSDTCSHITFSIRSSDDEQVNADVISGLRSHFKRAPLKPWDKKLCGGIFRTHTEENVFASI</sequence>
<feature type="signal peptide" evidence="14">
    <location>
        <begin position="1"/>
        <end position="20"/>
    </location>
</feature>
<dbReference type="GO" id="GO:0046513">
    <property type="term" value="P:ceramide biosynthetic process"/>
    <property type="evidence" value="ECO:0007669"/>
    <property type="project" value="UniProtKB-ARBA"/>
</dbReference>
<keyword evidence="3" id="KW-0964">Secreted</keyword>
<dbReference type="PANTHER" id="PTHR10340:SF34">
    <property type="entry name" value="SPHINGOMYELIN PHOSPHODIESTERASE"/>
    <property type="match status" value="1"/>
</dbReference>
<keyword evidence="9" id="KW-0325">Glycoprotein</keyword>
<evidence type="ECO:0000256" key="5">
    <source>
        <dbReference type="ARBA" id="ARBA00022729"/>
    </source>
</evidence>
<feature type="binding site" evidence="12">
    <location>
        <position position="270"/>
    </location>
    <ligand>
        <name>Zn(2+)</name>
        <dbReference type="ChEBI" id="CHEBI:29105"/>
        <label>2</label>
    </ligand>
</feature>
<dbReference type="GO" id="GO:0016798">
    <property type="term" value="F:hydrolase activity, acting on glycosyl bonds"/>
    <property type="evidence" value="ECO:0007669"/>
    <property type="project" value="UniProtKB-KW"/>
</dbReference>
<feature type="disulfide bond" evidence="13">
    <location>
        <begin position="182"/>
        <end position="204"/>
    </location>
</feature>
<evidence type="ECO:0000256" key="6">
    <source>
        <dbReference type="ARBA" id="ARBA00022801"/>
    </source>
</evidence>